<protein>
    <submittedName>
        <fullName evidence="2">Lipase family protein</fullName>
    </submittedName>
</protein>
<feature type="domain" description="Fungal lipase-type" evidence="1">
    <location>
        <begin position="66"/>
        <end position="196"/>
    </location>
</feature>
<dbReference type="PANTHER" id="PTHR45856:SF24">
    <property type="entry name" value="FUNGAL LIPASE-LIKE DOMAIN-CONTAINING PROTEIN"/>
    <property type="match status" value="1"/>
</dbReference>
<dbReference type="InterPro" id="IPR002921">
    <property type="entry name" value="Fungal_lipase-type"/>
</dbReference>
<evidence type="ECO:0000313" key="2">
    <source>
        <dbReference type="EMBL" id="MFC3884710.1"/>
    </source>
</evidence>
<dbReference type="InterPro" id="IPR029058">
    <property type="entry name" value="AB_hydrolase_fold"/>
</dbReference>
<gene>
    <name evidence="2" type="ORF">ACFOU2_15000</name>
</gene>
<comment type="caution">
    <text evidence="2">The sequence shown here is derived from an EMBL/GenBank/DDBJ whole genome shotgun (WGS) entry which is preliminary data.</text>
</comment>
<evidence type="ECO:0000259" key="1">
    <source>
        <dbReference type="Pfam" id="PF01764"/>
    </source>
</evidence>
<keyword evidence="3" id="KW-1185">Reference proteome</keyword>
<dbReference type="SUPFAM" id="SSF53474">
    <property type="entry name" value="alpha/beta-Hydrolases"/>
    <property type="match status" value="1"/>
</dbReference>
<name>A0ABV8B473_9BACI</name>
<dbReference type="Proteomes" id="UP001595752">
    <property type="component" value="Unassembled WGS sequence"/>
</dbReference>
<proteinExistence type="predicted"/>
<dbReference type="RefSeq" id="WP_377916446.1">
    <property type="nucleotide sequence ID" value="NZ_JBHRZT010000059.1"/>
</dbReference>
<dbReference type="CDD" id="cd00519">
    <property type="entry name" value="Lipase_3"/>
    <property type="match status" value="1"/>
</dbReference>
<dbReference type="Pfam" id="PF01764">
    <property type="entry name" value="Lipase_3"/>
    <property type="match status" value="1"/>
</dbReference>
<dbReference type="PANTHER" id="PTHR45856">
    <property type="entry name" value="ALPHA/BETA-HYDROLASES SUPERFAMILY PROTEIN"/>
    <property type="match status" value="1"/>
</dbReference>
<organism evidence="2 3">
    <name type="scientific">Bacillus songklensis</name>
    <dbReference type="NCBI Taxonomy" id="1069116"/>
    <lineage>
        <taxon>Bacteria</taxon>
        <taxon>Bacillati</taxon>
        <taxon>Bacillota</taxon>
        <taxon>Bacilli</taxon>
        <taxon>Bacillales</taxon>
        <taxon>Bacillaceae</taxon>
        <taxon>Bacillus</taxon>
    </lineage>
</organism>
<dbReference type="EMBL" id="JBHRZT010000059">
    <property type="protein sequence ID" value="MFC3884710.1"/>
    <property type="molecule type" value="Genomic_DNA"/>
</dbReference>
<evidence type="ECO:0000313" key="3">
    <source>
        <dbReference type="Proteomes" id="UP001595752"/>
    </source>
</evidence>
<accession>A0ABV8B473</accession>
<sequence>MVRQSIIPEETALFLAQCCQLTYEQQEQNRSFSIPWPFQLVKPFKAHSFGMEEWFGFILESSLAIVVAFRGTKSDVDWISDLRYSQVPYQYVKNAGNVHSGFMGVYESCRDELIGTLKGLSPLKPIFMTGHSLGAALATLHAFDASINLDDRIIIMVNFASPRVGDPTFVYQYKQYIPYSLRYVNFVDLIPFLPPRKIYSPIKKSYSIYRHIPNNITFYSNQQSIEANHSIQTYINFLANKRLFA</sequence>
<reference evidence="3" key="1">
    <citation type="journal article" date="2019" name="Int. J. Syst. Evol. Microbiol.">
        <title>The Global Catalogue of Microorganisms (GCM) 10K type strain sequencing project: providing services to taxonomists for standard genome sequencing and annotation.</title>
        <authorList>
            <consortium name="The Broad Institute Genomics Platform"/>
            <consortium name="The Broad Institute Genome Sequencing Center for Infectious Disease"/>
            <person name="Wu L."/>
            <person name="Ma J."/>
        </authorList>
    </citation>
    <scope>NUCLEOTIDE SEQUENCE [LARGE SCALE GENOMIC DNA]</scope>
    <source>
        <strain evidence="3">CCUG 61889</strain>
    </source>
</reference>
<dbReference type="InterPro" id="IPR051218">
    <property type="entry name" value="Sec_MonoDiacylglyc_Lipase"/>
</dbReference>
<dbReference type="Gene3D" id="3.40.50.1820">
    <property type="entry name" value="alpha/beta hydrolase"/>
    <property type="match status" value="1"/>
</dbReference>